<dbReference type="EMBL" id="VEWJ01000005">
    <property type="protein sequence ID" value="TPF75340.1"/>
    <property type="molecule type" value="Genomic_DNA"/>
</dbReference>
<organism evidence="1 2">
    <name type="scientific">Brucella gallinifaecis</name>
    <dbReference type="NCBI Taxonomy" id="215590"/>
    <lineage>
        <taxon>Bacteria</taxon>
        <taxon>Pseudomonadati</taxon>
        <taxon>Pseudomonadota</taxon>
        <taxon>Alphaproteobacteria</taxon>
        <taxon>Hyphomicrobiales</taxon>
        <taxon>Brucellaceae</taxon>
        <taxon>Brucella/Ochrobactrum group</taxon>
        <taxon>Brucella</taxon>
    </lineage>
</organism>
<dbReference type="Proteomes" id="UP000315388">
    <property type="component" value="Unassembled WGS sequence"/>
</dbReference>
<dbReference type="AlphaFoldDB" id="A0A502BN84"/>
<sequence length="69" mass="7984">MIGVFLGDRDISSEKIIFKNLLDSIALPSPAKPLWINVDNILQAFEKIREILLIPSYFLKPFCINMQEY</sequence>
<protein>
    <submittedName>
        <fullName evidence="1">Uncharacterized protein</fullName>
    </submittedName>
</protein>
<comment type="caution">
    <text evidence="1">The sequence shown here is derived from an EMBL/GenBank/DDBJ whole genome shotgun (WGS) entry which is preliminary data.</text>
</comment>
<keyword evidence="2" id="KW-1185">Reference proteome</keyword>
<evidence type="ECO:0000313" key="1">
    <source>
        <dbReference type="EMBL" id="TPF75340.1"/>
    </source>
</evidence>
<evidence type="ECO:0000313" key="2">
    <source>
        <dbReference type="Proteomes" id="UP000315388"/>
    </source>
</evidence>
<gene>
    <name evidence="1" type="ORF">FHY56_08695</name>
</gene>
<name>A0A502BN84_9HYPH</name>
<accession>A0A502BN84</accession>
<proteinExistence type="predicted"/>
<reference evidence="1 2" key="1">
    <citation type="journal article" date="2003" name="Int. J. Syst. Evol. Microbiol.">
        <title>Towards a standardized format for the description of a novel species (of an established genus): Ochrobactrum gallinifaecis sp. nov.</title>
        <authorList>
            <person name="Kampfer P."/>
            <person name="Buczolits S."/>
            <person name="Albrecht A."/>
            <person name="Busse H.J."/>
            <person name="Stackebrandt E."/>
        </authorList>
    </citation>
    <scope>NUCLEOTIDE SEQUENCE [LARGE SCALE GENOMIC DNA]</scope>
    <source>
        <strain evidence="1 2">ISO 196</strain>
    </source>
</reference>